<sequence length="252" mass="27747">MQDQVGRGALFSGLHKCPCKLTLVAMWNNRGFDIARYVILATLAFSSIIALSTGAILAAVWTIDARSLPAYAVVPLCFCLLIGFLTGLPAFCFRRDIGRQRLNIIAAGSVGFLSAVCILMGMTYSNSCSAVGWNYDQDADLMIPAIVWTDTWSCHRVGNYQQFSGVWNYGERHQSFQPTGAQASLPPGNLYIDEAAANMIFDHLLHHRPNRYAGASIFIKFGGNVLAQGRHDATDRPLYQVRDISEAHLLNE</sequence>
<keyword evidence="1" id="KW-0472">Membrane</keyword>
<name>A0ABY7TH10_9SPHN</name>
<proteinExistence type="predicted"/>
<reference evidence="2 3" key="1">
    <citation type="submission" date="2023-02" db="EMBL/GenBank/DDBJ databases">
        <title>Genome sequence of Sphingomonas naphthae.</title>
        <authorList>
            <person name="Kim S."/>
            <person name="Heo J."/>
            <person name="Kwon S.-W."/>
        </authorList>
    </citation>
    <scope>NUCLEOTIDE SEQUENCE [LARGE SCALE GENOMIC DNA]</scope>
    <source>
        <strain evidence="2 3">KACC 18716</strain>
    </source>
</reference>
<protein>
    <recommendedName>
        <fullName evidence="4">Transmembrane protein</fullName>
    </recommendedName>
</protein>
<evidence type="ECO:0008006" key="4">
    <source>
        <dbReference type="Google" id="ProtNLM"/>
    </source>
</evidence>
<keyword evidence="3" id="KW-1185">Reference proteome</keyword>
<feature type="transmembrane region" description="Helical" evidence="1">
    <location>
        <begin position="104"/>
        <end position="124"/>
    </location>
</feature>
<accession>A0ABY7TH10</accession>
<keyword evidence="1" id="KW-1133">Transmembrane helix</keyword>
<dbReference type="RefSeq" id="WP_273686051.1">
    <property type="nucleotide sequence ID" value="NZ_CP117411.1"/>
</dbReference>
<dbReference type="EMBL" id="CP117411">
    <property type="protein sequence ID" value="WCT72101.1"/>
    <property type="molecule type" value="Genomic_DNA"/>
</dbReference>
<organism evidence="2 3">
    <name type="scientific">Sphingomonas naphthae</name>
    <dbReference type="NCBI Taxonomy" id="1813468"/>
    <lineage>
        <taxon>Bacteria</taxon>
        <taxon>Pseudomonadati</taxon>
        <taxon>Pseudomonadota</taxon>
        <taxon>Alphaproteobacteria</taxon>
        <taxon>Sphingomonadales</taxon>
        <taxon>Sphingomonadaceae</taxon>
        <taxon>Sphingomonas</taxon>
    </lineage>
</organism>
<feature type="transmembrane region" description="Helical" evidence="1">
    <location>
        <begin position="37"/>
        <end position="63"/>
    </location>
</feature>
<feature type="transmembrane region" description="Helical" evidence="1">
    <location>
        <begin position="69"/>
        <end position="92"/>
    </location>
</feature>
<dbReference type="Proteomes" id="UP001220395">
    <property type="component" value="Chromosome"/>
</dbReference>
<evidence type="ECO:0000256" key="1">
    <source>
        <dbReference type="SAM" id="Phobius"/>
    </source>
</evidence>
<gene>
    <name evidence="2" type="ORF">PQ455_10625</name>
</gene>
<keyword evidence="1" id="KW-0812">Transmembrane</keyword>
<evidence type="ECO:0000313" key="2">
    <source>
        <dbReference type="EMBL" id="WCT72101.1"/>
    </source>
</evidence>
<evidence type="ECO:0000313" key="3">
    <source>
        <dbReference type="Proteomes" id="UP001220395"/>
    </source>
</evidence>